<dbReference type="EMBL" id="JACJTA010000063">
    <property type="protein sequence ID" value="MBD2607433.1"/>
    <property type="molecule type" value="Genomic_DNA"/>
</dbReference>
<sequence length="92" mass="10033">MTKPLAIRCPDDLYAQIEAIMKSTGQDKTTVVVTLLKRGLGIESEDATPDLEALAKAYDESLDAVRQEMTIALNSVRQELDALRGKLIASVN</sequence>
<dbReference type="RefSeq" id="WP_029630569.1">
    <property type="nucleotide sequence ID" value="NZ_JACJTA010000063.1"/>
</dbReference>
<proteinExistence type="predicted"/>
<organism evidence="1 2">
    <name type="scientific">Scytonema hofmannii FACHB-248</name>
    <dbReference type="NCBI Taxonomy" id="1842502"/>
    <lineage>
        <taxon>Bacteria</taxon>
        <taxon>Bacillati</taxon>
        <taxon>Cyanobacteriota</taxon>
        <taxon>Cyanophyceae</taxon>
        <taxon>Nostocales</taxon>
        <taxon>Scytonemataceae</taxon>
        <taxon>Scytonema</taxon>
    </lineage>
</organism>
<protein>
    <submittedName>
        <fullName evidence="1">Uncharacterized protein</fullName>
    </submittedName>
</protein>
<reference evidence="1 2" key="1">
    <citation type="journal article" date="2020" name="ISME J.">
        <title>Comparative genomics reveals insights into cyanobacterial evolution and habitat adaptation.</title>
        <authorList>
            <person name="Chen M.Y."/>
            <person name="Teng W.K."/>
            <person name="Zhao L."/>
            <person name="Hu C.X."/>
            <person name="Zhou Y.K."/>
            <person name="Han B.P."/>
            <person name="Song L.R."/>
            <person name="Shu W.S."/>
        </authorList>
    </citation>
    <scope>NUCLEOTIDE SEQUENCE [LARGE SCALE GENOMIC DNA]</scope>
    <source>
        <strain evidence="1 2">FACHB-248</strain>
    </source>
</reference>
<gene>
    <name evidence="1" type="ORF">H6G81_23620</name>
</gene>
<dbReference type="Proteomes" id="UP000660380">
    <property type="component" value="Unassembled WGS sequence"/>
</dbReference>
<keyword evidence="2" id="KW-1185">Reference proteome</keyword>
<evidence type="ECO:0000313" key="2">
    <source>
        <dbReference type="Proteomes" id="UP000660380"/>
    </source>
</evidence>
<evidence type="ECO:0000313" key="1">
    <source>
        <dbReference type="EMBL" id="MBD2607433.1"/>
    </source>
</evidence>
<comment type="caution">
    <text evidence="1">The sequence shown here is derived from an EMBL/GenBank/DDBJ whole genome shotgun (WGS) entry which is preliminary data.</text>
</comment>
<name>A0ABR8GW98_9CYAN</name>
<accession>A0ABR8GW98</accession>